<sequence length="589" mass="64129">MRREQSRSLESSGFRHSLHADAIAQAAEARTVRRKFNLFDRRRTPFEFGCGSGENVLVVMAQFGIDAATRDVMAIHQALQATQHNMLQNIRSPFSSASSSFPASTNGPDTSVNVTETCHPEVRGNEVQKLEHLCKHQRTCTITNETDLILGLTCQLPEGIFWIEYLCIPEGTLFGSRGALRDAMLEPTLRTVWTWGRIGASCQEVCGALYLSHCSEYALALGVTTLELLHAIRLAANLNAAYFGGTSQVCAVAHAEGGLWDPASAGGRCSFTSWSGQQSEGAARCEAASAGRSRLCPCVVDVGATRPQVEFHYPDVVAGTVVDQFIIGNVSLSTYADVPESKWVGEAPSLRFVSVRFTSIQASEETRRAIGRYSKKVPWDRVEDAVLREEGDPSSFIWPMSKVCWQRSNTTYKQTRYGKKSETLKKIVKTEAILAQGKYTHLEALSHVSDDLAKMKTGDPGLFEKQQQKAVLAGLHKTEGAGGLSEAVLRCMFSVRGSMGSNREGIGAPSKGARPSRGLQRPEKRTFRCLAGEGSVLAVRRGTLEFGVTEEALECLAGEGSVLAVRRGTLEFGVTEEALECHLIVEGKA</sequence>
<proteinExistence type="predicted"/>
<reference evidence="1" key="1">
    <citation type="submission" date="2014-11" db="EMBL/GenBank/DDBJ databases">
        <authorList>
            <person name="Otto D Thomas"/>
            <person name="Naeem Raeece"/>
        </authorList>
    </citation>
    <scope>NUCLEOTIDE SEQUENCE</scope>
</reference>
<accession>A0A0G4FNZ9</accession>
<dbReference type="EMBL" id="CDMZ01000516">
    <property type="protein sequence ID" value="CEM15950.1"/>
    <property type="molecule type" value="Genomic_DNA"/>
</dbReference>
<dbReference type="VEuPathDB" id="CryptoDB:Cvel_18006"/>
<dbReference type="AlphaFoldDB" id="A0A0G4FNZ9"/>
<organism evidence="1">
    <name type="scientific">Chromera velia CCMP2878</name>
    <dbReference type="NCBI Taxonomy" id="1169474"/>
    <lineage>
        <taxon>Eukaryota</taxon>
        <taxon>Sar</taxon>
        <taxon>Alveolata</taxon>
        <taxon>Colpodellida</taxon>
        <taxon>Chromeraceae</taxon>
        <taxon>Chromera</taxon>
    </lineage>
</organism>
<protein>
    <submittedName>
        <fullName evidence="1">Uncharacterized protein</fullName>
    </submittedName>
</protein>
<evidence type="ECO:0000313" key="1">
    <source>
        <dbReference type="EMBL" id="CEM15950.1"/>
    </source>
</evidence>
<gene>
    <name evidence="1" type="ORF">Cvel_18006</name>
</gene>
<name>A0A0G4FNZ9_9ALVE</name>